<gene>
    <name evidence="1" type="ORF">ACHAW5_008530</name>
</gene>
<protein>
    <submittedName>
        <fullName evidence="1">Uncharacterized protein</fullName>
    </submittedName>
</protein>
<name>A0ABD3Q084_9STRA</name>
<comment type="caution">
    <text evidence="1">The sequence shown here is derived from an EMBL/GenBank/DDBJ whole genome shotgun (WGS) entry which is preliminary data.</text>
</comment>
<keyword evidence="2" id="KW-1185">Reference proteome</keyword>
<evidence type="ECO:0000313" key="1">
    <source>
        <dbReference type="EMBL" id="KAL3793738.1"/>
    </source>
</evidence>
<organism evidence="1 2">
    <name type="scientific">Stephanodiscus triporus</name>
    <dbReference type="NCBI Taxonomy" id="2934178"/>
    <lineage>
        <taxon>Eukaryota</taxon>
        <taxon>Sar</taxon>
        <taxon>Stramenopiles</taxon>
        <taxon>Ochrophyta</taxon>
        <taxon>Bacillariophyta</taxon>
        <taxon>Coscinodiscophyceae</taxon>
        <taxon>Thalassiosirophycidae</taxon>
        <taxon>Stephanodiscales</taxon>
        <taxon>Stephanodiscaceae</taxon>
        <taxon>Stephanodiscus</taxon>
    </lineage>
</organism>
<evidence type="ECO:0000313" key="2">
    <source>
        <dbReference type="Proteomes" id="UP001530315"/>
    </source>
</evidence>
<dbReference type="Proteomes" id="UP001530315">
    <property type="component" value="Unassembled WGS sequence"/>
</dbReference>
<dbReference type="AlphaFoldDB" id="A0ABD3Q084"/>
<proteinExistence type="predicted"/>
<dbReference type="EMBL" id="JALLAZ020000504">
    <property type="protein sequence ID" value="KAL3793738.1"/>
    <property type="molecule type" value="Genomic_DNA"/>
</dbReference>
<sequence>MQLLKKNIEKDFEILTTIHEILSIAAGFSVSDAEDFILVLHKHVRVVDITKHVVCDLWWLVAPEELSVLQLVESMENHLLVIAPDNETLESKDHDRAYVKGLRFAEMTFELYATANKS</sequence>
<accession>A0ABD3Q084</accession>
<reference evidence="1 2" key="1">
    <citation type="submission" date="2024-10" db="EMBL/GenBank/DDBJ databases">
        <title>Updated reference genomes for cyclostephanoid diatoms.</title>
        <authorList>
            <person name="Roberts W.R."/>
            <person name="Alverson A.J."/>
        </authorList>
    </citation>
    <scope>NUCLEOTIDE SEQUENCE [LARGE SCALE GENOMIC DNA]</scope>
    <source>
        <strain evidence="1 2">AJA276-08</strain>
    </source>
</reference>